<dbReference type="GO" id="GO:0010468">
    <property type="term" value="P:regulation of gene expression"/>
    <property type="evidence" value="ECO:0007669"/>
    <property type="project" value="UniProtKB-ARBA"/>
</dbReference>
<dbReference type="GO" id="GO:0005739">
    <property type="term" value="C:mitochondrion"/>
    <property type="evidence" value="ECO:0007669"/>
    <property type="project" value="UniProtKB-ARBA"/>
</dbReference>
<feature type="compositionally biased region" description="Polar residues" evidence="2">
    <location>
        <begin position="460"/>
        <end position="476"/>
    </location>
</feature>
<dbReference type="Gene3D" id="2.30.30.140">
    <property type="match status" value="1"/>
</dbReference>
<feature type="region of interest" description="Disordered" evidence="2">
    <location>
        <begin position="1"/>
        <end position="35"/>
    </location>
</feature>
<dbReference type="InterPro" id="IPR047367">
    <property type="entry name" value="Tudor_AKAP1"/>
</dbReference>
<dbReference type="Proteomes" id="UP000502823">
    <property type="component" value="Unassembled WGS sequence"/>
</dbReference>
<dbReference type="OrthoDB" id="10069557at2759"/>
<feature type="compositionally biased region" description="Polar residues" evidence="2">
    <location>
        <begin position="11"/>
        <end position="24"/>
    </location>
</feature>
<reference evidence="5" key="1">
    <citation type="submission" date="2020-01" db="EMBL/GenBank/DDBJ databases">
        <title>Draft genome sequence of the Termite Coptotermes fromosanus.</title>
        <authorList>
            <person name="Itakura S."/>
            <person name="Yosikawa Y."/>
            <person name="Umezawa K."/>
        </authorList>
    </citation>
    <scope>NUCLEOTIDE SEQUENCE [LARGE SCALE GENOMIC DNA]</scope>
</reference>
<dbReference type="CDD" id="cd20407">
    <property type="entry name" value="Tudor_AKAP1"/>
    <property type="match status" value="1"/>
</dbReference>
<dbReference type="SUPFAM" id="SSF54791">
    <property type="entry name" value="Eukaryotic type KH-domain (KH-domain type I)"/>
    <property type="match status" value="1"/>
</dbReference>
<evidence type="ECO:0000313" key="4">
    <source>
        <dbReference type="EMBL" id="GFG34883.1"/>
    </source>
</evidence>
<dbReference type="PANTHER" id="PTHR22948">
    <property type="entry name" value="TUDOR DOMAIN CONTAINING PROTEIN"/>
    <property type="match status" value="1"/>
</dbReference>
<dbReference type="Pfam" id="PF00013">
    <property type="entry name" value="KH_1"/>
    <property type="match status" value="1"/>
</dbReference>
<dbReference type="EMBL" id="BLKM01011911">
    <property type="protein sequence ID" value="GFG34883.1"/>
    <property type="molecule type" value="Genomic_DNA"/>
</dbReference>
<sequence>LLWYRRKRGVSAQSDPGGTTQDTDSIPEDTNQEVEDHQVSTTASLLAEKQLVDTEQLCENVTSAHGDIRIQTDRPESPFCIAEEETKPECSPQQSPEQVIEKVSSETCYGVYTVAASEADNSEDSDINECDTEKEMNAAVFPLSNSDQELCSQKVPVNSAVKEDPKIVLLEGLCCNNLDNCEHLTDQISDTVSLPTQVGGKEVHETADNKLDTSVDINISHHESSESCSLLPEVCVLAISDPVERTAQKQSSIVGGLDALPLDKVNTENICIKLQESDIRMQQDNGGTGEEFQGSKSEVQVMPLNIIVTENLKFGDSVEKDIDSVPLISDTNISLSAEGKEETEDSESVSSVDSFSVATTDITRKSSTETLTMEKHVPEDEDAKKSAVEDATEGSAPMLLECKLSSLELKDNVTGETSSDTDSVSGNGGKVESFAAVSEQQRTERDSANHSPADVMLASPSISSCSDAQSEGSSDSGKGCSDVATPPLRTPASGSSLSGDASLPSVYEFVLPQYLVGRLIGRHGCFVHEIKKNTNASIFIKRHPDTKKLKICAVEGTQADIESALEMIREKFPENRYPDVTLEQVCFLPPVPTFPLIPESLQLPLVEGVTNDVIVSSLISPAHFFLQQPTHPSFLALSQLNACMNMCYSEPMAPPLPTPIQVGSICVAPAVGGWYRAQVVAVDEETEACDIKFVDYGGYSTVNSSVLRQIRGDFMTLPFQAVECYLANVMPFGGTKHLLDQAVNNNGMNRCRIYSEF</sequence>
<comment type="caution">
    <text evidence="4">The sequence shown here is derived from an EMBL/GenBank/DDBJ whole genome shotgun (WGS) entry which is preliminary data.</text>
</comment>
<dbReference type="InterPro" id="IPR004088">
    <property type="entry name" value="KH_dom_type_1"/>
</dbReference>
<evidence type="ECO:0000313" key="5">
    <source>
        <dbReference type="Proteomes" id="UP000502823"/>
    </source>
</evidence>
<gene>
    <name evidence="4" type="ORF">Cfor_00098</name>
</gene>
<dbReference type="PANTHER" id="PTHR22948:SF65">
    <property type="entry name" value="A-KINASE ANCHORING PROTEIN 1"/>
    <property type="match status" value="1"/>
</dbReference>
<evidence type="ECO:0000256" key="1">
    <source>
        <dbReference type="PROSITE-ProRule" id="PRU00117"/>
    </source>
</evidence>
<name>A0A6L2PQP1_COPFO</name>
<feature type="region of interest" description="Disordered" evidence="2">
    <location>
        <begin position="436"/>
        <end position="500"/>
    </location>
</feature>
<feature type="domain" description="Tudor" evidence="3">
    <location>
        <begin position="659"/>
        <end position="717"/>
    </location>
</feature>
<dbReference type="InterPro" id="IPR002999">
    <property type="entry name" value="Tudor"/>
</dbReference>
<dbReference type="SMART" id="SM00333">
    <property type="entry name" value="TUDOR"/>
    <property type="match status" value="1"/>
</dbReference>
<dbReference type="PROSITE" id="PS50084">
    <property type="entry name" value="KH_TYPE_1"/>
    <property type="match status" value="1"/>
</dbReference>
<dbReference type="PROSITE" id="PS50304">
    <property type="entry name" value="TUDOR"/>
    <property type="match status" value="1"/>
</dbReference>
<feature type="compositionally biased region" description="Low complexity" evidence="2">
    <location>
        <begin position="491"/>
        <end position="500"/>
    </location>
</feature>
<dbReference type="InterPro" id="IPR047368">
    <property type="entry name" value="KH-I_AKAP1"/>
</dbReference>
<protein>
    <recommendedName>
        <fullName evidence="3">Tudor domain-containing protein</fullName>
    </recommendedName>
</protein>
<dbReference type="Pfam" id="PF00567">
    <property type="entry name" value="TUDOR"/>
    <property type="match status" value="1"/>
</dbReference>
<dbReference type="InParanoid" id="A0A6L2PQP1"/>
<dbReference type="InterPro" id="IPR004087">
    <property type="entry name" value="KH_dom"/>
</dbReference>
<dbReference type="InterPro" id="IPR036612">
    <property type="entry name" value="KH_dom_type_1_sf"/>
</dbReference>
<accession>A0A6L2PQP1</accession>
<keyword evidence="1" id="KW-0694">RNA-binding</keyword>
<dbReference type="SMART" id="SM00322">
    <property type="entry name" value="KH"/>
    <property type="match status" value="1"/>
</dbReference>
<organism evidence="4 5">
    <name type="scientific">Coptotermes formosanus</name>
    <name type="common">Formosan subterranean termite</name>
    <dbReference type="NCBI Taxonomy" id="36987"/>
    <lineage>
        <taxon>Eukaryota</taxon>
        <taxon>Metazoa</taxon>
        <taxon>Ecdysozoa</taxon>
        <taxon>Arthropoda</taxon>
        <taxon>Hexapoda</taxon>
        <taxon>Insecta</taxon>
        <taxon>Pterygota</taxon>
        <taxon>Neoptera</taxon>
        <taxon>Polyneoptera</taxon>
        <taxon>Dictyoptera</taxon>
        <taxon>Blattodea</taxon>
        <taxon>Blattoidea</taxon>
        <taxon>Termitoidae</taxon>
        <taxon>Rhinotermitidae</taxon>
        <taxon>Coptotermes</taxon>
    </lineage>
</organism>
<feature type="compositionally biased region" description="Basic and acidic residues" evidence="2">
    <location>
        <begin position="366"/>
        <end position="388"/>
    </location>
</feature>
<dbReference type="Gene3D" id="3.30.1370.10">
    <property type="entry name" value="K Homology domain, type 1"/>
    <property type="match status" value="1"/>
</dbReference>
<dbReference type="FunCoup" id="A0A6L2PQP1">
    <property type="interactions" value="107"/>
</dbReference>
<feature type="region of interest" description="Disordered" evidence="2">
    <location>
        <begin position="336"/>
        <end position="355"/>
    </location>
</feature>
<feature type="non-terminal residue" evidence="4">
    <location>
        <position position="1"/>
    </location>
</feature>
<dbReference type="CDD" id="cd22395">
    <property type="entry name" value="KH-I_AKAP1"/>
    <property type="match status" value="1"/>
</dbReference>
<dbReference type="SUPFAM" id="SSF63748">
    <property type="entry name" value="Tudor/PWWP/MBT"/>
    <property type="match status" value="1"/>
</dbReference>
<feature type="region of interest" description="Disordered" evidence="2">
    <location>
        <begin position="366"/>
        <end position="397"/>
    </location>
</feature>
<proteinExistence type="predicted"/>
<evidence type="ECO:0000256" key="2">
    <source>
        <dbReference type="SAM" id="MobiDB-lite"/>
    </source>
</evidence>
<keyword evidence="5" id="KW-1185">Reference proteome</keyword>
<evidence type="ECO:0000259" key="3">
    <source>
        <dbReference type="PROSITE" id="PS50304"/>
    </source>
</evidence>
<dbReference type="AlphaFoldDB" id="A0A6L2PQP1"/>
<dbReference type="InterPro" id="IPR050621">
    <property type="entry name" value="Tudor_domain_containing"/>
</dbReference>
<dbReference type="GO" id="GO:0003723">
    <property type="term" value="F:RNA binding"/>
    <property type="evidence" value="ECO:0007669"/>
    <property type="project" value="UniProtKB-UniRule"/>
</dbReference>